<feature type="transmembrane region" description="Helical" evidence="4">
    <location>
        <begin position="361"/>
        <end position="386"/>
    </location>
</feature>
<gene>
    <name evidence="6" type="ORF">SAMN05216200_10888</name>
</gene>
<dbReference type="Pfam" id="PF07690">
    <property type="entry name" value="MFS_1"/>
    <property type="match status" value="1"/>
</dbReference>
<evidence type="ECO:0000256" key="3">
    <source>
        <dbReference type="ARBA" id="ARBA00023136"/>
    </source>
</evidence>
<dbReference type="OrthoDB" id="9781976at2"/>
<protein>
    <submittedName>
        <fullName evidence="6">Nitrate/nitrite transporter NarK</fullName>
    </submittedName>
</protein>
<keyword evidence="3 4" id="KW-0472">Membrane</keyword>
<organism evidence="6 7">
    <name type="scientific">Oceanicella actignis</name>
    <dbReference type="NCBI Taxonomy" id="1189325"/>
    <lineage>
        <taxon>Bacteria</taxon>
        <taxon>Pseudomonadati</taxon>
        <taxon>Pseudomonadota</taxon>
        <taxon>Alphaproteobacteria</taxon>
        <taxon>Rhodobacterales</taxon>
        <taxon>Paracoccaceae</taxon>
        <taxon>Oceanicella</taxon>
    </lineage>
</organism>
<dbReference type="PANTHER" id="PTHR23521:SF3">
    <property type="entry name" value="MFS TRANSPORTER"/>
    <property type="match status" value="1"/>
</dbReference>
<dbReference type="GO" id="GO:0022857">
    <property type="term" value="F:transmembrane transporter activity"/>
    <property type="evidence" value="ECO:0007669"/>
    <property type="project" value="InterPro"/>
</dbReference>
<feature type="transmembrane region" description="Helical" evidence="4">
    <location>
        <begin position="99"/>
        <end position="119"/>
    </location>
</feature>
<dbReference type="Gene3D" id="1.20.1250.20">
    <property type="entry name" value="MFS general substrate transporter like domains"/>
    <property type="match status" value="1"/>
</dbReference>
<dbReference type="InterPro" id="IPR020846">
    <property type="entry name" value="MFS_dom"/>
</dbReference>
<feature type="transmembrane region" description="Helical" evidence="4">
    <location>
        <begin position="131"/>
        <end position="154"/>
    </location>
</feature>
<dbReference type="Proteomes" id="UP000184066">
    <property type="component" value="Unassembled WGS sequence"/>
</dbReference>
<dbReference type="AlphaFoldDB" id="A0A1M7TP18"/>
<dbReference type="PROSITE" id="PS50850">
    <property type="entry name" value="MFS"/>
    <property type="match status" value="1"/>
</dbReference>
<reference evidence="6 7" key="1">
    <citation type="submission" date="2016-12" db="EMBL/GenBank/DDBJ databases">
        <authorList>
            <person name="Song W.-J."/>
            <person name="Kurnit D.M."/>
        </authorList>
    </citation>
    <scope>NUCLEOTIDE SEQUENCE [LARGE SCALE GENOMIC DNA]</scope>
    <source>
        <strain evidence="6 7">CGMCC 1.10808</strain>
    </source>
</reference>
<feature type="domain" description="Major facilitator superfamily (MFS) profile" evidence="5">
    <location>
        <begin position="203"/>
        <end position="389"/>
    </location>
</feature>
<accession>A0A1M7TP18</accession>
<feature type="transmembrane region" description="Helical" evidence="4">
    <location>
        <begin position="160"/>
        <end position="180"/>
    </location>
</feature>
<keyword evidence="2 4" id="KW-1133">Transmembrane helix</keyword>
<evidence type="ECO:0000313" key="7">
    <source>
        <dbReference type="Proteomes" id="UP000184066"/>
    </source>
</evidence>
<dbReference type="STRING" id="1189325.SAMN04488119_10887"/>
<dbReference type="InterPro" id="IPR036259">
    <property type="entry name" value="MFS_trans_sf"/>
</dbReference>
<dbReference type="EMBL" id="FRDL01000008">
    <property type="protein sequence ID" value="SHN72430.1"/>
    <property type="molecule type" value="Genomic_DNA"/>
</dbReference>
<sequence>MSERRKALALLIAAEVLTMSLWFVSAAVLPQMRAEADIAPAWQAALSAAVQAGFVLGALGSAALGLADRFDPRRVLAAGALAGAAANAGLIWAPPGGALAVGLRLATGAALAAVYPVGMKIAVGWGERDRGLLVGLLVGGLTLGSAAPHLLAGAGAWRETVALASALAAAGAALGLATRLGPHHAQAARFDPHALRLAWSDRRIRAAFLGYLGHMWELYAMWAWIGAALAASFAARMAPEAAGEAAHLAAFCAIAAGALGCAPAGWLADRIGKARLAAGAMVMSGACALAAAGAFGGPAWLLGAIATLWGVAVIADSAQFSALIADFAPPAAAGSLMTLQTALGFALTVPTVQLTPLAAAALGWPATLALMAAGPALGVAALTPLLRRR</sequence>
<evidence type="ECO:0000256" key="4">
    <source>
        <dbReference type="SAM" id="Phobius"/>
    </source>
</evidence>
<feature type="transmembrane region" description="Helical" evidence="4">
    <location>
        <begin position="298"/>
        <end position="315"/>
    </location>
</feature>
<keyword evidence="1 4" id="KW-0812">Transmembrane</keyword>
<feature type="transmembrane region" description="Helical" evidence="4">
    <location>
        <begin position="245"/>
        <end position="267"/>
    </location>
</feature>
<feature type="transmembrane region" description="Helical" evidence="4">
    <location>
        <begin position="206"/>
        <end position="225"/>
    </location>
</feature>
<dbReference type="InterPro" id="IPR011701">
    <property type="entry name" value="MFS"/>
</dbReference>
<feature type="transmembrane region" description="Helical" evidence="4">
    <location>
        <begin position="75"/>
        <end position="93"/>
    </location>
</feature>
<evidence type="ECO:0000256" key="2">
    <source>
        <dbReference type="ARBA" id="ARBA00022989"/>
    </source>
</evidence>
<name>A0A1M7TP18_9RHOB</name>
<dbReference type="RefSeq" id="WP_072747891.1">
    <property type="nucleotide sequence ID" value="NZ_FOHL01000008.1"/>
</dbReference>
<dbReference type="GO" id="GO:0005886">
    <property type="term" value="C:plasma membrane"/>
    <property type="evidence" value="ECO:0007669"/>
    <property type="project" value="TreeGrafter"/>
</dbReference>
<keyword evidence="7" id="KW-1185">Reference proteome</keyword>
<evidence type="ECO:0000256" key="1">
    <source>
        <dbReference type="ARBA" id="ARBA00022692"/>
    </source>
</evidence>
<feature type="transmembrane region" description="Helical" evidence="4">
    <location>
        <begin position="42"/>
        <end position="63"/>
    </location>
</feature>
<dbReference type="PANTHER" id="PTHR23521">
    <property type="entry name" value="TRANSPORTER MFS SUPERFAMILY"/>
    <property type="match status" value="1"/>
</dbReference>
<proteinExistence type="predicted"/>
<evidence type="ECO:0000259" key="5">
    <source>
        <dbReference type="PROSITE" id="PS50850"/>
    </source>
</evidence>
<evidence type="ECO:0000313" key="6">
    <source>
        <dbReference type="EMBL" id="SHN72430.1"/>
    </source>
</evidence>
<dbReference type="SUPFAM" id="SSF103473">
    <property type="entry name" value="MFS general substrate transporter"/>
    <property type="match status" value="1"/>
</dbReference>